<proteinExistence type="predicted"/>
<sequence length="87" mass="9995">MKPRDAFFSRADRYSLGIDDESGRHFASLPVSAGVVDYEEYYELTDEQFAHFLAVPTDAVIFIEECGRREHDDLLMQKPGWNRGIPV</sequence>
<keyword evidence="2" id="KW-1185">Reference proteome</keyword>
<protein>
    <submittedName>
        <fullName evidence="1">Uncharacterized protein</fullName>
    </submittedName>
</protein>
<gene>
    <name evidence="1" type="ORF">EV379_0432</name>
</gene>
<reference evidence="1 2" key="1">
    <citation type="submission" date="2019-02" db="EMBL/GenBank/DDBJ databases">
        <title>Sequencing the genomes of 1000 actinobacteria strains.</title>
        <authorList>
            <person name="Klenk H.-P."/>
        </authorList>
    </citation>
    <scope>NUCLEOTIDE SEQUENCE [LARGE SCALE GENOMIC DNA]</scope>
    <source>
        <strain evidence="1 2">DSM 18319</strain>
    </source>
</reference>
<name>A0A4Q8AIC5_9MICO</name>
<evidence type="ECO:0000313" key="1">
    <source>
        <dbReference type="EMBL" id="RZU64138.1"/>
    </source>
</evidence>
<dbReference type="Proteomes" id="UP000291483">
    <property type="component" value="Unassembled WGS sequence"/>
</dbReference>
<dbReference type="RefSeq" id="WP_130504703.1">
    <property type="nucleotide sequence ID" value="NZ_SHLC01000001.1"/>
</dbReference>
<dbReference type="AlphaFoldDB" id="A0A4Q8AIC5"/>
<organism evidence="1 2">
    <name type="scientific">Microterricola gilva</name>
    <dbReference type="NCBI Taxonomy" id="393267"/>
    <lineage>
        <taxon>Bacteria</taxon>
        <taxon>Bacillati</taxon>
        <taxon>Actinomycetota</taxon>
        <taxon>Actinomycetes</taxon>
        <taxon>Micrococcales</taxon>
        <taxon>Microbacteriaceae</taxon>
        <taxon>Microterricola</taxon>
    </lineage>
</organism>
<comment type="caution">
    <text evidence="1">The sequence shown here is derived from an EMBL/GenBank/DDBJ whole genome shotgun (WGS) entry which is preliminary data.</text>
</comment>
<dbReference type="OrthoDB" id="4318869at2"/>
<accession>A0A4Q8AIC5</accession>
<evidence type="ECO:0000313" key="2">
    <source>
        <dbReference type="Proteomes" id="UP000291483"/>
    </source>
</evidence>
<dbReference type="EMBL" id="SHLC01000001">
    <property type="protein sequence ID" value="RZU64138.1"/>
    <property type="molecule type" value="Genomic_DNA"/>
</dbReference>